<reference evidence="8" key="1">
    <citation type="submission" date="2021-12" db="EMBL/GenBank/DDBJ databases">
        <authorList>
            <person name="Martin H S."/>
        </authorList>
    </citation>
    <scope>NUCLEOTIDE SEQUENCE</scope>
</reference>
<dbReference type="GO" id="GO:0005615">
    <property type="term" value="C:extracellular space"/>
    <property type="evidence" value="ECO:0007669"/>
    <property type="project" value="UniProtKB-ARBA"/>
</dbReference>
<dbReference type="InterPro" id="IPR052444">
    <property type="entry name" value="Spz/Toll_ligand-like"/>
</dbReference>
<evidence type="ECO:0000256" key="4">
    <source>
        <dbReference type="SAM" id="MobiDB-lite"/>
    </source>
</evidence>
<feature type="region of interest" description="Disordered" evidence="4">
    <location>
        <begin position="594"/>
        <end position="613"/>
    </location>
</feature>
<feature type="region of interest" description="Disordered" evidence="4">
    <location>
        <begin position="820"/>
        <end position="846"/>
    </location>
</feature>
<dbReference type="OrthoDB" id="8197497at2759"/>
<evidence type="ECO:0000256" key="3">
    <source>
        <dbReference type="ARBA" id="ARBA00023180"/>
    </source>
</evidence>
<dbReference type="GO" id="GO:0021556">
    <property type="term" value="P:central nervous system formation"/>
    <property type="evidence" value="ECO:0007669"/>
    <property type="project" value="TreeGrafter"/>
</dbReference>
<feature type="domain" description="Neurotrophin 1 N-terminal" evidence="7">
    <location>
        <begin position="91"/>
        <end position="186"/>
    </location>
</feature>
<dbReference type="InterPro" id="IPR032104">
    <property type="entry name" value="Spaetzle"/>
</dbReference>
<dbReference type="InterPro" id="IPR029034">
    <property type="entry name" value="Cystine-knot_cytokine"/>
</dbReference>
<feature type="domain" description="Spaetzle" evidence="6">
    <location>
        <begin position="467"/>
        <end position="557"/>
    </location>
</feature>
<sequence>MANFKLFLFITVIFFTNADEDLKDFEFSEPHELLIAQESRNYETVVKPPVRIVKPNGVTNSHRPQYNLDSLEDVNFETTKRPVVKNYKLRKNKEGMIREAVLRALERKDHVGKFAQILPIIRAMSGNQRVALASLVASQVTTPPGRQPLSLSQVRSMFSNDTADLMLPILLDTANLIRRSMRPGKEPREVKLPQTLMQRRSFTEDTLDDDMFDTGTKESTTIQSIIQKYRDLRNRSQRVPFTKINSTKLNENTVQDKTNNTQINENLKDTYSFDENNRNLTRSSYLTTDSAKLKYESVNRIQDNSTLDLEVEATNVTLVEDMPVAEKLRSPNRYVERKGNFIRRGTFPKPSPPSRRTTPEPTLGLIRRRPTPARILAVNEQAKCELFTNSLCLHSDDYPTDAIVQSIRRNKAAAGALLADFKEPGEGSIDGITAAQEEKYTAEHYLISNRRGDTSNRDFASAGEAGFMCPSTVKYARPQRARATSGQWKYIVNTGEHTQTLRLEKCLKPKESCTYLTENFKSKCVQVYNYHRLLTWDQQNGLHMDIFKVPTCCSCHIEGYSVSFPPLGHRVHETSSEHFPGEDLSSEHGNQAFESVQSSIQRPNIKTPPFMSKPPEFPFNDNSIPDFSKAKISDEEYNNLPPVDSYGNTYFPDSFNQASSIRNIKRPHRNPIGLSIDSVTLPSYLEPPTPSPSFPPKDNIKYKIEQYKRRPSRRPIRKKISSSPEDLLSSGSSSIGAILNDNMDEDFEEEVEESEIKINKFNPRATIAPKLHAVTDKVLEQSKVKDDSIKKINYNYHPIIDFFDGDRSDSIDREDIDETYVSSDSDWKPINPSDKNTNSLTRKKHK</sequence>
<evidence type="ECO:0000256" key="5">
    <source>
        <dbReference type="SAM" id="SignalP"/>
    </source>
</evidence>
<dbReference type="Pfam" id="PF24103">
    <property type="entry name" value="NT_N"/>
    <property type="match status" value="1"/>
</dbReference>
<feature type="region of interest" description="Disordered" evidence="4">
    <location>
        <begin position="711"/>
        <end position="733"/>
    </location>
</feature>
<evidence type="ECO:0000313" key="9">
    <source>
        <dbReference type="Proteomes" id="UP000838878"/>
    </source>
</evidence>
<dbReference type="Proteomes" id="UP000838878">
    <property type="component" value="Chromosome 7"/>
</dbReference>
<name>A0A8J9VA70_9NEOP</name>
<dbReference type="AlphaFoldDB" id="A0A8J9VA70"/>
<feature type="compositionally biased region" description="Low complexity" evidence="4">
    <location>
        <begin position="721"/>
        <end position="733"/>
    </location>
</feature>
<proteinExistence type="predicted"/>
<evidence type="ECO:0008006" key="10">
    <source>
        <dbReference type="Google" id="ProtNLM"/>
    </source>
</evidence>
<dbReference type="EMBL" id="OV170227">
    <property type="protein sequence ID" value="CAH0728072.1"/>
    <property type="molecule type" value="Genomic_DNA"/>
</dbReference>
<dbReference type="Pfam" id="PF16077">
    <property type="entry name" value="Spaetzle"/>
    <property type="match status" value="1"/>
</dbReference>
<dbReference type="PROSITE" id="PS00018">
    <property type="entry name" value="EF_HAND_1"/>
    <property type="match status" value="1"/>
</dbReference>
<protein>
    <recommendedName>
        <fullName evidence="10">Neurotrophin 1</fullName>
    </recommendedName>
</protein>
<dbReference type="GO" id="GO:0005121">
    <property type="term" value="F:Toll binding"/>
    <property type="evidence" value="ECO:0007669"/>
    <property type="project" value="TreeGrafter"/>
</dbReference>
<evidence type="ECO:0000259" key="6">
    <source>
        <dbReference type="Pfam" id="PF16077"/>
    </source>
</evidence>
<dbReference type="SUPFAM" id="SSF57501">
    <property type="entry name" value="Cystine-knot cytokines"/>
    <property type="match status" value="1"/>
</dbReference>
<accession>A0A8J9VA70</accession>
<organism evidence="8 9">
    <name type="scientific">Brenthis ino</name>
    <name type="common">lesser marbled fritillary</name>
    <dbReference type="NCBI Taxonomy" id="405034"/>
    <lineage>
        <taxon>Eukaryota</taxon>
        <taxon>Metazoa</taxon>
        <taxon>Ecdysozoa</taxon>
        <taxon>Arthropoda</taxon>
        <taxon>Hexapoda</taxon>
        <taxon>Insecta</taxon>
        <taxon>Pterygota</taxon>
        <taxon>Neoptera</taxon>
        <taxon>Endopterygota</taxon>
        <taxon>Lepidoptera</taxon>
        <taxon>Glossata</taxon>
        <taxon>Ditrysia</taxon>
        <taxon>Papilionoidea</taxon>
        <taxon>Nymphalidae</taxon>
        <taxon>Heliconiinae</taxon>
        <taxon>Argynnini</taxon>
        <taxon>Brenthis</taxon>
    </lineage>
</organism>
<evidence type="ECO:0000256" key="1">
    <source>
        <dbReference type="ARBA" id="ARBA00022729"/>
    </source>
</evidence>
<dbReference type="Gene3D" id="2.10.90.10">
    <property type="entry name" value="Cystine-knot cytokines"/>
    <property type="match status" value="1"/>
</dbReference>
<dbReference type="GO" id="GO:0008083">
    <property type="term" value="F:growth factor activity"/>
    <property type="evidence" value="ECO:0007669"/>
    <property type="project" value="TreeGrafter"/>
</dbReference>
<evidence type="ECO:0000259" key="7">
    <source>
        <dbReference type="Pfam" id="PF24103"/>
    </source>
</evidence>
<feature type="non-terminal residue" evidence="8">
    <location>
        <position position="846"/>
    </location>
</feature>
<dbReference type="PANTHER" id="PTHR23199:SF12">
    <property type="entry name" value="NEUROTROPHIN 1-RELATED"/>
    <property type="match status" value="1"/>
</dbReference>
<feature type="chain" id="PRO_5035447709" description="Neurotrophin 1" evidence="5">
    <location>
        <begin position="19"/>
        <end position="846"/>
    </location>
</feature>
<feature type="compositionally biased region" description="Basic residues" evidence="4">
    <location>
        <begin position="711"/>
        <end position="720"/>
    </location>
</feature>
<keyword evidence="9" id="KW-1185">Reference proteome</keyword>
<dbReference type="InterPro" id="IPR056200">
    <property type="entry name" value="NT_N"/>
</dbReference>
<dbReference type="InterPro" id="IPR018247">
    <property type="entry name" value="EF_Hand_1_Ca_BS"/>
</dbReference>
<gene>
    <name evidence="8" type="ORF">BINO364_LOCUS13335</name>
</gene>
<keyword evidence="3" id="KW-0325">Glycoprotein</keyword>
<evidence type="ECO:0000256" key="2">
    <source>
        <dbReference type="ARBA" id="ARBA00023157"/>
    </source>
</evidence>
<evidence type="ECO:0000313" key="8">
    <source>
        <dbReference type="EMBL" id="CAH0728072.1"/>
    </source>
</evidence>
<feature type="region of interest" description="Disordered" evidence="4">
    <location>
        <begin position="343"/>
        <end position="363"/>
    </location>
</feature>
<feature type="compositionally biased region" description="Polar residues" evidence="4">
    <location>
        <begin position="594"/>
        <end position="604"/>
    </location>
</feature>
<keyword evidence="1 5" id="KW-0732">Signal</keyword>
<dbReference type="PANTHER" id="PTHR23199">
    <property type="entry name" value="NEUROTROPHIN 1-RELATED"/>
    <property type="match status" value="1"/>
</dbReference>
<keyword evidence="2" id="KW-1015">Disulfide bond</keyword>
<dbReference type="GO" id="GO:0045087">
    <property type="term" value="P:innate immune response"/>
    <property type="evidence" value="ECO:0007669"/>
    <property type="project" value="TreeGrafter"/>
</dbReference>
<feature type="signal peptide" evidence="5">
    <location>
        <begin position="1"/>
        <end position="18"/>
    </location>
</feature>